<proteinExistence type="inferred from homology"/>
<dbReference type="PRINTS" id="PR01410">
    <property type="entry name" value="CCBIOGENESIS"/>
</dbReference>
<feature type="domain" description="Cytochrome c-type biogenesis protein CcmF C-terminal" evidence="13">
    <location>
        <begin position="315"/>
        <end position="646"/>
    </location>
</feature>
<keyword evidence="7 11" id="KW-1133">Transmembrane helix</keyword>
<dbReference type="PANTHER" id="PTHR43653">
    <property type="entry name" value="CYTOCHROME C ASSEMBLY PROTEIN-RELATED"/>
    <property type="match status" value="1"/>
</dbReference>
<dbReference type="InterPro" id="IPR032523">
    <property type="entry name" value="CcmF_C"/>
</dbReference>
<comment type="caution">
    <text evidence="14">The sequence shown here is derived from an EMBL/GenBank/DDBJ whole genome shotgun (WGS) entry which is preliminary data.</text>
</comment>
<evidence type="ECO:0000259" key="12">
    <source>
        <dbReference type="Pfam" id="PF01578"/>
    </source>
</evidence>
<feature type="transmembrane region" description="Helical" evidence="11">
    <location>
        <begin position="449"/>
        <end position="468"/>
    </location>
</feature>
<feature type="transmembrane region" description="Helical" evidence="11">
    <location>
        <begin position="38"/>
        <end position="62"/>
    </location>
</feature>
<feature type="transmembrane region" description="Helical" evidence="11">
    <location>
        <begin position="425"/>
        <end position="443"/>
    </location>
</feature>
<keyword evidence="15" id="KW-1185">Reference proteome</keyword>
<evidence type="ECO:0000256" key="3">
    <source>
        <dbReference type="ARBA" id="ARBA00022475"/>
    </source>
</evidence>
<dbReference type="GO" id="GO:0020037">
    <property type="term" value="F:heme binding"/>
    <property type="evidence" value="ECO:0007669"/>
    <property type="project" value="InterPro"/>
</dbReference>
<dbReference type="NCBIfam" id="TIGR00353">
    <property type="entry name" value="nrfE"/>
    <property type="match status" value="1"/>
</dbReference>
<reference evidence="14 15" key="1">
    <citation type="submission" date="2020-08" db="EMBL/GenBank/DDBJ databases">
        <title>Genome sequencing of Purple Non-Sulfur Bacteria from various extreme environments.</title>
        <authorList>
            <person name="Mayer M."/>
        </authorList>
    </citation>
    <scope>NUCLEOTIDE SEQUENCE [LARGE SCALE GENOMIC DNA]</scope>
    <source>
        <strain evidence="14 15">JA131</strain>
    </source>
</reference>
<evidence type="ECO:0000256" key="11">
    <source>
        <dbReference type="SAM" id="Phobius"/>
    </source>
</evidence>
<evidence type="ECO:0000259" key="13">
    <source>
        <dbReference type="Pfam" id="PF16327"/>
    </source>
</evidence>
<dbReference type="Proteomes" id="UP000554286">
    <property type="component" value="Unassembled WGS sequence"/>
</dbReference>
<organism evidence="14 15">
    <name type="scientific">Roseospira visakhapatnamensis</name>
    <dbReference type="NCBI Taxonomy" id="390880"/>
    <lineage>
        <taxon>Bacteria</taxon>
        <taxon>Pseudomonadati</taxon>
        <taxon>Pseudomonadota</taxon>
        <taxon>Alphaproteobacteria</taxon>
        <taxon>Rhodospirillales</taxon>
        <taxon>Rhodospirillaceae</taxon>
        <taxon>Roseospira</taxon>
    </lineage>
</organism>
<protein>
    <submittedName>
        <fullName evidence="14">Cytochrome c-type biogenesis protein CcmF</fullName>
    </submittedName>
</protein>
<keyword evidence="3" id="KW-1003">Cell membrane</keyword>
<comment type="similarity">
    <text evidence="2">Belongs to the CcmF/CycK/Ccl1/NrfE/CcsA family.</text>
</comment>
<dbReference type="GO" id="GO:0017004">
    <property type="term" value="P:cytochrome complex assembly"/>
    <property type="evidence" value="ECO:0007669"/>
    <property type="project" value="UniProtKB-KW"/>
</dbReference>
<keyword evidence="5 11" id="KW-0812">Transmembrane</keyword>
<feature type="transmembrane region" description="Helical" evidence="11">
    <location>
        <begin position="207"/>
        <end position="229"/>
    </location>
</feature>
<feature type="region of interest" description="Disordered" evidence="10">
    <location>
        <begin position="654"/>
        <end position="674"/>
    </location>
</feature>
<dbReference type="GO" id="GO:0005886">
    <property type="term" value="C:plasma membrane"/>
    <property type="evidence" value="ECO:0007669"/>
    <property type="project" value="UniProtKB-SubCell"/>
</dbReference>
<evidence type="ECO:0000256" key="1">
    <source>
        <dbReference type="ARBA" id="ARBA00004429"/>
    </source>
</evidence>
<feature type="transmembrane region" description="Helical" evidence="11">
    <location>
        <begin position="175"/>
        <end position="195"/>
    </location>
</feature>
<feature type="transmembrane region" description="Helical" evidence="11">
    <location>
        <begin position="352"/>
        <end position="374"/>
    </location>
</feature>
<keyword evidence="6" id="KW-0201">Cytochrome c-type biogenesis</keyword>
<evidence type="ECO:0000256" key="8">
    <source>
        <dbReference type="ARBA" id="ARBA00023136"/>
    </source>
</evidence>
<dbReference type="AlphaFoldDB" id="A0A7W6WAQ7"/>
<accession>A0A7W6WAQ7</accession>
<dbReference type="InterPro" id="IPR003568">
    <property type="entry name" value="Cyt_c_biogenesis_CcmF"/>
</dbReference>
<dbReference type="PANTHER" id="PTHR43653:SF1">
    <property type="entry name" value="CYTOCHROME C-TYPE BIOGENESIS PROTEIN CCMF"/>
    <property type="match status" value="1"/>
</dbReference>
<evidence type="ECO:0000256" key="9">
    <source>
        <dbReference type="ARBA" id="ARBA00037230"/>
    </source>
</evidence>
<comment type="function">
    <text evidence="9">Required for the biogenesis of c-type cytochromes. Possible subunit of a heme lyase.</text>
</comment>
<feature type="transmembrane region" description="Helical" evidence="11">
    <location>
        <begin position="277"/>
        <end position="305"/>
    </location>
</feature>
<evidence type="ECO:0000256" key="4">
    <source>
        <dbReference type="ARBA" id="ARBA00022519"/>
    </source>
</evidence>
<keyword evidence="8 11" id="KW-0472">Membrane</keyword>
<dbReference type="NCBIfam" id="NF007691">
    <property type="entry name" value="PRK10369.1"/>
    <property type="match status" value="1"/>
</dbReference>
<feature type="transmembrane region" description="Helical" evidence="11">
    <location>
        <begin position="126"/>
        <end position="144"/>
    </location>
</feature>
<feature type="transmembrane region" description="Helical" evidence="11">
    <location>
        <begin position="494"/>
        <end position="518"/>
    </location>
</feature>
<evidence type="ECO:0000256" key="6">
    <source>
        <dbReference type="ARBA" id="ARBA00022748"/>
    </source>
</evidence>
<evidence type="ECO:0000256" key="10">
    <source>
        <dbReference type="SAM" id="MobiDB-lite"/>
    </source>
</evidence>
<dbReference type="Pfam" id="PF16327">
    <property type="entry name" value="CcmF_C"/>
    <property type="match status" value="1"/>
</dbReference>
<dbReference type="Pfam" id="PF01578">
    <property type="entry name" value="Cytochrom_C_asm"/>
    <property type="match status" value="1"/>
</dbReference>
<sequence>MIPEIGHFALVLALGVALIQAVVPMVGAQRGDLAWMNLARPASVALILCIGVAFAALTHSYIVSDFSVVNVALNSHTDKPMLYKISGVWGNHEGSLLLWILILAIFSVAVSLLGGNLPPALRARALSVQAMITTGFLLFILFTSNPFERFDPAPLDGRGLNPLLQDPGLAFHPPMLYLGYVGFSMAFSFAIAALIEGRVDAAWARWVRPWTLVAWVFLTFGIALGSWWAYYELGWGGYWYWDPVENASFIPWLAGTALLHSAIVAEKRDTLKSWTILLAIITFSLSLLGTFLVRSGVITSVHAFATDPTRGVFILVLLAITVVGSLGLFAWRAPQMKSGGVFAPVSREGTLLLNNVLLSTASATVLLGTLYPLFADALNLGKVSVGPPFFNAVFVPLMTPMLILMGIGPLLAWKRGDALGAVRRLWAALLGTAVVIVATWVMAGGSSVSAMAALGMGVGAWLLLATLVEWAERVRLFRDSPRGSLRRAATLPRAAYGMTVAHIGTALLVMGVVGNAAWKAESIQVMRPGETLAVGAYAMVFEGAESLAGPNYDAIRGRFRMVDDDGHTIAILTPEKRQYTSPPMATTEAAIRTTGAHDYYAVIGDPSPEEGVGAFVTRFYYEPFVPFLWYGALLMGLGGLVSLSDRRHRVGAPRRARAAAGAASRPAAEAPARA</sequence>
<feature type="transmembrane region" description="Helical" evidence="11">
    <location>
        <begin position="96"/>
        <end position="114"/>
    </location>
</feature>
<feature type="domain" description="Cytochrome c assembly protein" evidence="12">
    <location>
        <begin position="89"/>
        <end position="295"/>
    </location>
</feature>
<feature type="transmembrane region" description="Helical" evidence="11">
    <location>
        <begin position="6"/>
        <end position="26"/>
    </location>
</feature>
<dbReference type="GO" id="GO:0015232">
    <property type="term" value="F:heme transmembrane transporter activity"/>
    <property type="evidence" value="ECO:0007669"/>
    <property type="project" value="InterPro"/>
</dbReference>
<feature type="transmembrane region" description="Helical" evidence="11">
    <location>
        <begin position="311"/>
        <end position="331"/>
    </location>
</feature>
<feature type="transmembrane region" description="Helical" evidence="11">
    <location>
        <begin position="249"/>
        <end position="265"/>
    </location>
</feature>
<dbReference type="EMBL" id="JACIGK010000023">
    <property type="protein sequence ID" value="MBB4267214.1"/>
    <property type="molecule type" value="Genomic_DNA"/>
</dbReference>
<evidence type="ECO:0000256" key="5">
    <source>
        <dbReference type="ARBA" id="ARBA00022692"/>
    </source>
</evidence>
<feature type="transmembrane region" description="Helical" evidence="11">
    <location>
        <begin position="394"/>
        <end position="413"/>
    </location>
</feature>
<feature type="transmembrane region" description="Helical" evidence="11">
    <location>
        <begin position="627"/>
        <end position="645"/>
    </location>
</feature>
<dbReference type="PRINTS" id="PR01411">
    <property type="entry name" value="CCMFBIOGNSIS"/>
</dbReference>
<evidence type="ECO:0000256" key="7">
    <source>
        <dbReference type="ARBA" id="ARBA00022989"/>
    </source>
</evidence>
<dbReference type="InterPro" id="IPR002541">
    <property type="entry name" value="Cyt_c_assembly"/>
</dbReference>
<dbReference type="RefSeq" id="WP_184046391.1">
    <property type="nucleotide sequence ID" value="NZ_JACIGK010000023.1"/>
</dbReference>
<evidence type="ECO:0000256" key="2">
    <source>
        <dbReference type="ARBA" id="ARBA00009186"/>
    </source>
</evidence>
<evidence type="ECO:0000313" key="14">
    <source>
        <dbReference type="EMBL" id="MBB4267214.1"/>
    </source>
</evidence>
<dbReference type="InterPro" id="IPR003567">
    <property type="entry name" value="Cyt_c_biogenesis"/>
</dbReference>
<evidence type="ECO:0000313" key="15">
    <source>
        <dbReference type="Proteomes" id="UP000554286"/>
    </source>
</evidence>
<comment type="subcellular location">
    <subcellularLocation>
        <location evidence="1">Cell inner membrane</location>
        <topology evidence="1">Multi-pass membrane protein</topology>
    </subcellularLocation>
</comment>
<name>A0A7W6WAQ7_9PROT</name>
<gene>
    <name evidence="14" type="ORF">GGD89_002855</name>
</gene>
<keyword evidence="4" id="KW-0997">Cell inner membrane</keyword>
<feature type="compositionally biased region" description="Low complexity" evidence="10">
    <location>
        <begin position="658"/>
        <end position="674"/>
    </location>
</feature>